<dbReference type="GeneID" id="125418883"/>
<keyword evidence="5" id="KW-0472">Membrane</keyword>
<evidence type="ECO:0000256" key="4">
    <source>
        <dbReference type="ARBA" id="ARBA00022989"/>
    </source>
</evidence>
<evidence type="ECO:0000256" key="7">
    <source>
        <dbReference type="ARBA" id="ARBA00023180"/>
    </source>
</evidence>
<proteinExistence type="predicted"/>
<organism evidence="8 9">
    <name type="scientific">Ziziphus jujuba</name>
    <name type="common">Chinese jujube</name>
    <name type="synonym">Ziziphus sativa</name>
    <dbReference type="NCBI Taxonomy" id="326968"/>
    <lineage>
        <taxon>Eukaryota</taxon>
        <taxon>Viridiplantae</taxon>
        <taxon>Streptophyta</taxon>
        <taxon>Embryophyta</taxon>
        <taxon>Tracheophyta</taxon>
        <taxon>Spermatophyta</taxon>
        <taxon>Magnoliopsida</taxon>
        <taxon>eudicotyledons</taxon>
        <taxon>Gunneridae</taxon>
        <taxon>Pentapetalae</taxon>
        <taxon>rosids</taxon>
        <taxon>fabids</taxon>
        <taxon>Rosales</taxon>
        <taxon>Rhamnaceae</taxon>
        <taxon>Paliureae</taxon>
        <taxon>Ziziphus</taxon>
    </lineage>
</organism>
<protein>
    <submittedName>
        <fullName evidence="9">Receptor-like protein 30</fullName>
    </submittedName>
</protein>
<dbReference type="InterPro" id="IPR046956">
    <property type="entry name" value="RLP23-like"/>
</dbReference>
<evidence type="ECO:0000256" key="2">
    <source>
        <dbReference type="ARBA" id="ARBA00022692"/>
    </source>
</evidence>
<evidence type="ECO:0000256" key="5">
    <source>
        <dbReference type="ARBA" id="ARBA00023136"/>
    </source>
</evidence>
<dbReference type="PRINTS" id="PR00019">
    <property type="entry name" value="LEURICHRPT"/>
</dbReference>
<reference evidence="9" key="1">
    <citation type="submission" date="2025-08" db="UniProtKB">
        <authorList>
            <consortium name="RefSeq"/>
        </authorList>
    </citation>
    <scope>IDENTIFICATION</scope>
    <source>
        <tissue evidence="9">Seedling</tissue>
    </source>
</reference>
<keyword evidence="8" id="KW-1185">Reference proteome</keyword>
<accession>A0ABM3I2Y9</accession>
<keyword evidence="2" id="KW-0812">Transmembrane</keyword>
<evidence type="ECO:0000256" key="6">
    <source>
        <dbReference type="ARBA" id="ARBA00023170"/>
    </source>
</evidence>
<dbReference type="PANTHER" id="PTHR48061:SF2">
    <property type="entry name" value="RECEPTOR LIKE PROTEIN 30-LIKE"/>
    <property type="match status" value="1"/>
</dbReference>
<dbReference type="SUPFAM" id="SSF52058">
    <property type="entry name" value="L domain-like"/>
    <property type="match status" value="2"/>
</dbReference>
<gene>
    <name evidence="9" type="primary">LOC125418883</name>
</gene>
<keyword evidence="4" id="KW-1133">Transmembrane helix</keyword>
<evidence type="ECO:0000313" key="9">
    <source>
        <dbReference type="RefSeq" id="XP_048319536.2"/>
    </source>
</evidence>
<evidence type="ECO:0000256" key="1">
    <source>
        <dbReference type="ARBA" id="ARBA00004479"/>
    </source>
</evidence>
<dbReference type="Proteomes" id="UP001652623">
    <property type="component" value="Chromosome 6"/>
</dbReference>
<sequence>MLRLKKSLEFNENSNWAQRSDCYVWEGVTCNEGLVTGLDLRKNNSTGDLTNISTIFNLKYLQSLNLPYGFANIPSRLGELTNLRYLNFTDARFTGQVPKEISHLTKLSKLLTLDLSWEAFDQPLKMENPNLGFLVQNLSQLQELYLDGVNVLVTRNEFVQDPIILNAKSLRVKHVWLGIPSSLIALPALQYLLLSINHFVGKIPKHPNPSTSLLEIFDLSHNNLEGPILESIFEFGILKTLQLSFNKFNDTIRGHKFRGLGQLQTLDLSYNNLSFSFGTNDSMVTYPPMLFNYLSETQFLSLLNNGLTGDIPESICNEFTNLVVLDLSNNSLSGRIPACILQMSQQLWILNLQRNNFSNSIPDVVLVNCTLKTLHLNGNSIQGGVPKSLTNYTTLEILDLGNNNMTDNFPFFLMSISTMRVVVM</sequence>
<dbReference type="Pfam" id="PF00560">
    <property type="entry name" value="LRR_1"/>
    <property type="match status" value="3"/>
</dbReference>
<dbReference type="InterPro" id="IPR032675">
    <property type="entry name" value="LRR_dom_sf"/>
</dbReference>
<keyword evidence="3" id="KW-0732">Signal</keyword>
<comment type="subcellular location">
    <subcellularLocation>
        <location evidence="1">Membrane</location>
        <topology evidence="1">Single-pass type I membrane protein</topology>
    </subcellularLocation>
</comment>
<keyword evidence="7" id="KW-0325">Glycoprotein</keyword>
<dbReference type="Pfam" id="PF13516">
    <property type="entry name" value="LRR_6"/>
    <property type="match status" value="2"/>
</dbReference>
<dbReference type="InterPro" id="IPR001611">
    <property type="entry name" value="Leu-rich_rpt"/>
</dbReference>
<keyword evidence="6" id="KW-0675">Receptor</keyword>
<name>A0ABM3I2Y9_ZIZJJ</name>
<evidence type="ECO:0000256" key="3">
    <source>
        <dbReference type="ARBA" id="ARBA00022729"/>
    </source>
</evidence>
<dbReference type="RefSeq" id="XP_048319536.2">
    <property type="nucleotide sequence ID" value="XM_048463579.2"/>
</dbReference>
<dbReference type="Gene3D" id="3.80.10.10">
    <property type="entry name" value="Ribonuclease Inhibitor"/>
    <property type="match status" value="2"/>
</dbReference>
<dbReference type="PANTHER" id="PTHR48061">
    <property type="entry name" value="LEUCINE-RICH REPEAT RECEPTOR PROTEIN KINASE EMS1-LIKE-RELATED"/>
    <property type="match status" value="1"/>
</dbReference>
<evidence type="ECO:0000313" key="8">
    <source>
        <dbReference type="Proteomes" id="UP001652623"/>
    </source>
</evidence>